<evidence type="ECO:0000259" key="5">
    <source>
        <dbReference type="Pfam" id="PF08245"/>
    </source>
</evidence>
<feature type="domain" description="Mur ligase central" evidence="5">
    <location>
        <begin position="685"/>
        <end position="858"/>
    </location>
</feature>
<dbReference type="PANTHER" id="PTHR43024">
    <property type="entry name" value="UDP-N-ACETYLMURAMOYL-TRIPEPTIDE--D-ALANYL-D-ALANINE LIGASE"/>
    <property type="match status" value="1"/>
</dbReference>
<dbReference type="SUPFAM" id="SSF53244">
    <property type="entry name" value="MurD-like peptide ligases, peptide-binding domain"/>
    <property type="match status" value="1"/>
</dbReference>
<dbReference type="EMBL" id="JAVDQZ010000004">
    <property type="protein sequence ID" value="MDR6427014.1"/>
    <property type="molecule type" value="Genomic_DNA"/>
</dbReference>
<dbReference type="InterPro" id="IPR036565">
    <property type="entry name" value="Mur-like_cat_sf"/>
</dbReference>
<evidence type="ECO:0000256" key="3">
    <source>
        <dbReference type="ARBA" id="ARBA00022840"/>
    </source>
</evidence>
<comment type="caution">
    <text evidence="6">The sequence shown here is derived from an EMBL/GenBank/DDBJ whole genome shotgun (WGS) entry which is preliminary data.</text>
</comment>
<dbReference type="InterPro" id="IPR036615">
    <property type="entry name" value="Mur_ligase_C_dom_sf"/>
</dbReference>
<sequence length="1023" mass="112385">MSFSDQLHACHERLVSVCAALPAPYPAFTLFFSVSDGSQRAHVVHARAADFETAWHEGAEAVERWVRDCGIVSPWLRIDWVEGASPMDWAQFKAQLAGVKRNYFRLGLAFDQDFETAFTEQELNANAMLSGDSTIAHAVVNVRNFEAYGQARFARALPLELPADRRVYLLATVGVFCQADGVVHKLVGTGLDAGRRQAPALTPQSALDLVRSGASYLARQVQDDGLFVYGYFPCFDRRIPTYDAMRHASVLGAMIEAWELVRDDKLRLAIDRALDHLANTLIRSYTLADGTEVAFLVDTGEEIRLGGNAACVLALVKYCEAMDTRDWLPLLEKLALGIASLQDGATGSFSHVLHAGDLRVKQASRVIYYDGEAAYGLMRLYGLTRDARWLAVVEKAFDHFIASQHWQAHDHWLSCCVNELTRWNPQEKYFRFGLQNVAGYLDFVLDRKTTFPTLLELMLAAQQMLQRLEATPAMRHLLDELDTEKFYRALEYRAHYLQNGFFWPEMAMYFRRPSTIVGSFFIRHHAFRVRIDDVAQYVSGFVAYRRYLLERPAVPGAGSARDDGGAAWTASEMARVTGGEWVVRPEDGWRASGVTQRSFLRKGRVVFEHQPRPSKTPLAAVALKGVLQPAAAVLCTDPAPHLDKRVPVLQVEDVPQAVLALGAHARTEFTGRVCGVLGSGTAGATVAAMLADALAVWGEVGRPEGNVSLPSGMAWNLTCMPRHAAYWVLEMGSPHMLATTQLVRPMLAVVTGLSAASQKHRGPSEAAARMDSRIFEGMAPGDSAVLNRDLPEFATFAEAAMAHQLQIVTYGEHKDADVRLLSFDHGEVQAQVLGEPFQLRLNAPGRHMGASAVAALAALQAMRLKLAAAVEPFAHFEPPGGRGALHTIHIGGGSFKLIDETYDANPSSMRAALELLSQAPCEPARRVAILGDMQELGPAAQRHHLDLEAELLASQPDRVLLCGPLMRALHARIRTKVRSHWFVDVSDLSTALGGLLQPGDWVLAKSSAGVGLSRLARVLKALP</sequence>
<dbReference type="Pfam" id="PF02875">
    <property type="entry name" value="Mur_ligase_C"/>
    <property type="match status" value="1"/>
</dbReference>
<evidence type="ECO:0000256" key="2">
    <source>
        <dbReference type="ARBA" id="ARBA00022741"/>
    </source>
</evidence>
<dbReference type="Gene3D" id="3.90.190.20">
    <property type="entry name" value="Mur ligase, C-terminal domain"/>
    <property type="match status" value="1"/>
</dbReference>
<evidence type="ECO:0000313" key="6">
    <source>
        <dbReference type="EMBL" id="MDR6427014.1"/>
    </source>
</evidence>
<dbReference type="InterPro" id="IPR004101">
    <property type="entry name" value="Mur_ligase_C"/>
</dbReference>
<dbReference type="Proteomes" id="UP001184828">
    <property type="component" value="Unassembled WGS sequence"/>
</dbReference>
<evidence type="ECO:0000313" key="7">
    <source>
        <dbReference type="Proteomes" id="UP001184828"/>
    </source>
</evidence>
<dbReference type="GO" id="GO:0005524">
    <property type="term" value="F:ATP binding"/>
    <property type="evidence" value="ECO:0007669"/>
    <property type="project" value="UniProtKB-KW"/>
</dbReference>
<dbReference type="InterPro" id="IPR008928">
    <property type="entry name" value="6-hairpin_glycosidase_sf"/>
</dbReference>
<dbReference type="Gene3D" id="3.40.1190.10">
    <property type="entry name" value="Mur-like, catalytic domain"/>
    <property type="match status" value="1"/>
</dbReference>
<dbReference type="PANTHER" id="PTHR43024:SF1">
    <property type="entry name" value="UDP-N-ACETYLMURAMOYL-TRIPEPTIDE--D-ALANYL-D-ALANINE LIGASE"/>
    <property type="match status" value="1"/>
</dbReference>
<dbReference type="AlphaFoldDB" id="A0AAE3XY53"/>
<feature type="domain" description="Mur ligase C-terminal" evidence="4">
    <location>
        <begin position="896"/>
        <end position="1007"/>
    </location>
</feature>
<dbReference type="GO" id="GO:0005975">
    <property type="term" value="P:carbohydrate metabolic process"/>
    <property type="evidence" value="ECO:0007669"/>
    <property type="project" value="InterPro"/>
</dbReference>
<name>A0AAE3XY53_VARPD</name>
<dbReference type="InterPro" id="IPR013221">
    <property type="entry name" value="Mur_ligase_cen"/>
</dbReference>
<dbReference type="SUPFAM" id="SSF53623">
    <property type="entry name" value="MurD-like peptide ligases, catalytic domain"/>
    <property type="match status" value="1"/>
</dbReference>
<proteinExistence type="predicted"/>
<keyword evidence="1" id="KW-0436">Ligase</keyword>
<dbReference type="InterPro" id="IPR051046">
    <property type="entry name" value="MurCDEF_CellWall_CoF430Synth"/>
</dbReference>
<keyword evidence="2" id="KW-0547">Nucleotide-binding</keyword>
<protein>
    <submittedName>
        <fullName evidence="6">UDP-N-acetylmuramyl pentapeptide synthase</fullName>
    </submittedName>
</protein>
<dbReference type="Pfam" id="PF08245">
    <property type="entry name" value="Mur_ligase_M"/>
    <property type="match status" value="1"/>
</dbReference>
<dbReference type="SUPFAM" id="SSF48208">
    <property type="entry name" value="Six-hairpin glycosidases"/>
    <property type="match status" value="1"/>
</dbReference>
<reference evidence="6" key="1">
    <citation type="submission" date="2023-07" db="EMBL/GenBank/DDBJ databases">
        <title>Sorghum-associated microbial communities from plants grown in Nebraska, USA.</title>
        <authorList>
            <person name="Schachtman D."/>
        </authorList>
    </citation>
    <scope>NUCLEOTIDE SEQUENCE</scope>
    <source>
        <strain evidence="6">DS2114</strain>
    </source>
</reference>
<evidence type="ECO:0000256" key="1">
    <source>
        <dbReference type="ARBA" id="ARBA00022598"/>
    </source>
</evidence>
<organism evidence="6 7">
    <name type="scientific">Variovorax paradoxus</name>
    <dbReference type="NCBI Taxonomy" id="34073"/>
    <lineage>
        <taxon>Bacteria</taxon>
        <taxon>Pseudomonadati</taxon>
        <taxon>Pseudomonadota</taxon>
        <taxon>Betaproteobacteria</taxon>
        <taxon>Burkholderiales</taxon>
        <taxon>Comamonadaceae</taxon>
        <taxon>Variovorax</taxon>
    </lineage>
</organism>
<keyword evidence="3" id="KW-0067">ATP-binding</keyword>
<evidence type="ECO:0000259" key="4">
    <source>
        <dbReference type="Pfam" id="PF02875"/>
    </source>
</evidence>
<gene>
    <name evidence="6" type="ORF">J2738_003152</name>
</gene>
<dbReference type="GO" id="GO:0016881">
    <property type="term" value="F:acid-amino acid ligase activity"/>
    <property type="evidence" value="ECO:0007669"/>
    <property type="project" value="InterPro"/>
</dbReference>
<accession>A0AAE3XY53</accession>